<evidence type="ECO:0000313" key="2">
    <source>
        <dbReference type="Proteomes" id="UP000887540"/>
    </source>
</evidence>
<dbReference type="PANTHER" id="PTHR10504">
    <property type="entry name" value="BACTERICIDAL PERMEABILITY-INCREASING BPI PROTEIN-RELATED"/>
    <property type="match status" value="1"/>
</dbReference>
<dbReference type="SUPFAM" id="SSF55394">
    <property type="entry name" value="Bactericidal permeability-increasing protein, BPI"/>
    <property type="match status" value="2"/>
</dbReference>
<organism evidence="2 3">
    <name type="scientific">Acrobeloides nanus</name>
    <dbReference type="NCBI Taxonomy" id="290746"/>
    <lineage>
        <taxon>Eukaryota</taxon>
        <taxon>Metazoa</taxon>
        <taxon>Ecdysozoa</taxon>
        <taxon>Nematoda</taxon>
        <taxon>Chromadorea</taxon>
        <taxon>Rhabditida</taxon>
        <taxon>Tylenchina</taxon>
        <taxon>Cephalobomorpha</taxon>
        <taxon>Cephaloboidea</taxon>
        <taxon>Cephalobidae</taxon>
        <taxon>Acrobeloides</taxon>
    </lineage>
</organism>
<dbReference type="InterPro" id="IPR001124">
    <property type="entry name" value="Lipid-bd_serum_glycop_C"/>
</dbReference>
<evidence type="ECO:0000313" key="3">
    <source>
        <dbReference type="WBParaSite" id="ACRNAN_scaffold6863.g8938.t1"/>
    </source>
</evidence>
<proteinExistence type="predicted"/>
<dbReference type="InterPro" id="IPR032942">
    <property type="entry name" value="BPI/LBP/Plunc"/>
</dbReference>
<accession>A0A914EAS6</accession>
<sequence>MVVKVVNRNGQPQLDVKQTSVDVGGLDISFSGDILAPIAEAIVNMMDDDIKDIVQKAVIENLQDAGASFTKAIDKIPMETEMHGSTRNFYINYMLTGDPWVANNDFIVPIISQFWYKGHREDNPPTIKPSGSYPIYSASRDACLDVDSNLMFASAAYAFNVSEQSKMVIADDVFSRLKPSLQPFFSCDCSGLLCFTTMFKELKKECTPGSRVKIDVVAKLQTEIHFNNTGAYILASAQSSFIAETKDYKNPVTLMELDAEVGIHLASSIEVKKWVVFGKVDVFYTKLAAKSPFIGDFPISLLDKFWNEVLKEIATLVANDIIGSGMPLPPVDFATFSNTQVSFNGPFMRLCTDVQVDFSKLFPTKKKHKKQKKLKFSKTQYIYMPVYVPINV</sequence>
<evidence type="ECO:0000259" key="1">
    <source>
        <dbReference type="Pfam" id="PF02886"/>
    </source>
</evidence>
<protein>
    <submittedName>
        <fullName evidence="3">Lipid-binding serum glycoprotein C-terminal domain-containing protein</fullName>
    </submittedName>
</protein>
<dbReference type="Gene3D" id="3.15.10.10">
    <property type="entry name" value="Bactericidal permeability-increasing protein, domain 1"/>
    <property type="match status" value="1"/>
</dbReference>
<name>A0A914EAS6_9BILA</name>
<dbReference type="Proteomes" id="UP000887540">
    <property type="component" value="Unplaced"/>
</dbReference>
<dbReference type="WBParaSite" id="ACRNAN_scaffold6863.g8938.t1">
    <property type="protein sequence ID" value="ACRNAN_scaffold6863.g8938.t1"/>
    <property type="gene ID" value="ACRNAN_scaffold6863.g8938"/>
</dbReference>
<feature type="domain" description="Lipid-binding serum glycoprotein C-terminal" evidence="1">
    <location>
        <begin position="190"/>
        <end position="356"/>
    </location>
</feature>
<dbReference type="PANTHER" id="PTHR10504:SF131">
    <property type="entry name" value="BPI2 DOMAIN-CONTAINING PROTEIN"/>
    <property type="match status" value="1"/>
</dbReference>
<dbReference type="Pfam" id="PF02886">
    <property type="entry name" value="LBP_BPI_CETP_C"/>
    <property type="match status" value="1"/>
</dbReference>
<dbReference type="Gene3D" id="3.15.20.10">
    <property type="entry name" value="Bactericidal permeability-increasing protein, domain 2"/>
    <property type="match status" value="1"/>
</dbReference>
<dbReference type="GO" id="GO:0008289">
    <property type="term" value="F:lipid binding"/>
    <property type="evidence" value="ECO:0007669"/>
    <property type="project" value="InterPro"/>
</dbReference>
<reference evidence="3" key="1">
    <citation type="submission" date="2022-11" db="UniProtKB">
        <authorList>
            <consortium name="WormBaseParasite"/>
        </authorList>
    </citation>
    <scope>IDENTIFICATION</scope>
</reference>
<keyword evidence="2" id="KW-1185">Reference proteome</keyword>
<dbReference type="InterPro" id="IPR017943">
    <property type="entry name" value="Bactericidal_perm-incr_a/b_dom"/>
</dbReference>
<dbReference type="AlphaFoldDB" id="A0A914EAS6"/>
<dbReference type="GO" id="GO:0005615">
    <property type="term" value="C:extracellular space"/>
    <property type="evidence" value="ECO:0007669"/>
    <property type="project" value="TreeGrafter"/>
</dbReference>